<keyword evidence="1" id="KW-0472">Membrane</keyword>
<feature type="transmembrane region" description="Helical" evidence="1">
    <location>
        <begin position="26"/>
        <end position="50"/>
    </location>
</feature>
<evidence type="ECO:0000313" key="3">
    <source>
        <dbReference type="Proteomes" id="UP000630142"/>
    </source>
</evidence>
<keyword evidence="1" id="KW-0812">Transmembrane</keyword>
<protein>
    <submittedName>
        <fullName evidence="2">Uncharacterized protein</fullName>
    </submittedName>
</protein>
<keyword evidence="1" id="KW-1133">Transmembrane helix</keyword>
<dbReference type="EMBL" id="BMZQ01000001">
    <property type="protein sequence ID" value="GHD13231.1"/>
    <property type="molecule type" value="Genomic_DNA"/>
</dbReference>
<dbReference type="RefSeq" id="WP_189503130.1">
    <property type="nucleotide sequence ID" value="NZ_BMZQ01000001.1"/>
</dbReference>
<evidence type="ECO:0000313" key="2">
    <source>
        <dbReference type="EMBL" id="GHD13231.1"/>
    </source>
</evidence>
<reference evidence="2" key="2">
    <citation type="submission" date="2020-09" db="EMBL/GenBank/DDBJ databases">
        <authorList>
            <person name="Sun Q."/>
            <person name="Kim S."/>
        </authorList>
    </citation>
    <scope>NUCLEOTIDE SEQUENCE</scope>
    <source>
        <strain evidence="2">KCTC 42249</strain>
    </source>
</reference>
<organism evidence="2 3">
    <name type="scientific">Tianweitania populi</name>
    <dbReference type="NCBI Taxonomy" id="1607949"/>
    <lineage>
        <taxon>Bacteria</taxon>
        <taxon>Pseudomonadati</taxon>
        <taxon>Pseudomonadota</taxon>
        <taxon>Alphaproteobacteria</taxon>
        <taxon>Hyphomicrobiales</taxon>
        <taxon>Phyllobacteriaceae</taxon>
        <taxon>Tianweitania</taxon>
    </lineage>
</organism>
<dbReference type="AlphaFoldDB" id="A0A8J3GKD3"/>
<evidence type="ECO:0000256" key="1">
    <source>
        <dbReference type="SAM" id="Phobius"/>
    </source>
</evidence>
<dbReference type="Proteomes" id="UP000630142">
    <property type="component" value="Unassembled WGS sequence"/>
</dbReference>
<accession>A0A8J3GKD3</accession>
<sequence>MAGALSIVLTILTAQLQQATGWEFGWSLVGFFGFSAFVFIVYLGIGPWAATFGLKYPMHNTQGYREDLSAEPEKERGGYGSQGWRRKRERQSMRFIKALGLYIEPDMKS</sequence>
<name>A0A8J3GKD3_9HYPH</name>
<proteinExistence type="predicted"/>
<gene>
    <name evidence="2" type="ORF">GCM10016234_18530</name>
</gene>
<comment type="caution">
    <text evidence="2">The sequence shown here is derived from an EMBL/GenBank/DDBJ whole genome shotgun (WGS) entry which is preliminary data.</text>
</comment>
<reference evidence="2" key="1">
    <citation type="journal article" date="2014" name="Int. J. Syst. Evol. Microbiol.">
        <title>Complete genome sequence of Corynebacterium casei LMG S-19264T (=DSM 44701T), isolated from a smear-ripened cheese.</title>
        <authorList>
            <consortium name="US DOE Joint Genome Institute (JGI-PGF)"/>
            <person name="Walter F."/>
            <person name="Albersmeier A."/>
            <person name="Kalinowski J."/>
            <person name="Ruckert C."/>
        </authorList>
    </citation>
    <scope>NUCLEOTIDE SEQUENCE</scope>
    <source>
        <strain evidence="2">KCTC 42249</strain>
    </source>
</reference>
<keyword evidence="3" id="KW-1185">Reference proteome</keyword>